<evidence type="ECO:0000256" key="8">
    <source>
        <dbReference type="ARBA" id="ARBA00022833"/>
    </source>
</evidence>
<evidence type="ECO:0000256" key="6">
    <source>
        <dbReference type="ARBA" id="ARBA00022771"/>
    </source>
</evidence>
<keyword evidence="16" id="KW-1185">Reference proteome</keyword>
<keyword evidence="4 13" id="KW-0812">Transmembrane</keyword>
<dbReference type="InterPro" id="IPR013083">
    <property type="entry name" value="Znf_RING/FYVE/PHD"/>
</dbReference>
<dbReference type="Gene3D" id="3.30.40.10">
    <property type="entry name" value="Zinc/RING finger domain, C3HC4 (zinc finger)"/>
    <property type="match status" value="1"/>
</dbReference>
<feature type="domain" description="RING-type" evidence="14">
    <location>
        <begin position="124"/>
        <end position="166"/>
    </location>
</feature>
<protein>
    <submittedName>
        <fullName evidence="15">Similar to TOXICOS EN LEVADURA 4</fullName>
    </submittedName>
</protein>
<dbReference type="PROSITE" id="PS50089">
    <property type="entry name" value="ZF_RING_2"/>
    <property type="match status" value="1"/>
</dbReference>
<comment type="subcellular location">
    <subcellularLocation>
        <location evidence="1">Membrane</location>
        <topology evidence="1">Single-pass membrane protein</topology>
    </subcellularLocation>
</comment>
<dbReference type="AlphaFoldDB" id="A0A7J0FQ09"/>
<evidence type="ECO:0000256" key="5">
    <source>
        <dbReference type="ARBA" id="ARBA00022723"/>
    </source>
</evidence>
<evidence type="ECO:0000256" key="7">
    <source>
        <dbReference type="ARBA" id="ARBA00022786"/>
    </source>
</evidence>
<dbReference type="GO" id="GO:0016020">
    <property type="term" value="C:membrane"/>
    <property type="evidence" value="ECO:0007669"/>
    <property type="project" value="UniProtKB-SubCell"/>
</dbReference>
<dbReference type="GO" id="GO:0016567">
    <property type="term" value="P:protein ubiquitination"/>
    <property type="evidence" value="ECO:0007669"/>
    <property type="project" value="TreeGrafter"/>
</dbReference>
<keyword evidence="9 13" id="KW-1133">Transmembrane helix</keyword>
<gene>
    <name evidence="15" type="ORF">Acr_14g0003660</name>
</gene>
<keyword evidence="5" id="KW-0479">Metal-binding</keyword>
<organism evidence="15 16">
    <name type="scientific">Actinidia rufa</name>
    <dbReference type="NCBI Taxonomy" id="165716"/>
    <lineage>
        <taxon>Eukaryota</taxon>
        <taxon>Viridiplantae</taxon>
        <taxon>Streptophyta</taxon>
        <taxon>Embryophyta</taxon>
        <taxon>Tracheophyta</taxon>
        <taxon>Spermatophyta</taxon>
        <taxon>Magnoliopsida</taxon>
        <taxon>eudicotyledons</taxon>
        <taxon>Gunneridae</taxon>
        <taxon>Pentapetalae</taxon>
        <taxon>asterids</taxon>
        <taxon>Ericales</taxon>
        <taxon>Actinidiaceae</taxon>
        <taxon>Actinidia</taxon>
    </lineage>
</organism>
<dbReference type="SUPFAM" id="SSF57850">
    <property type="entry name" value="RING/U-box"/>
    <property type="match status" value="1"/>
</dbReference>
<accession>A0A7J0FQ09</accession>
<evidence type="ECO:0000256" key="3">
    <source>
        <dbReference type="ARBA" id="ARBA00022679"/>
    </source>
</evidence>
<keyword evidence="7" id="KW-0833">Ubl conjugation pathway</keyword>
<evidence type="ECO:0000256" key="1">
    <source>
        <dbReference type="ARBA" id="ARBA00004167"/>
    </source>
</evidence>
<evidence type="ECO:0000256" key="12">
    <source>
        <dbReference type="PROSITE-ProRule" id="PRU00175"/>
    </source>
</evidence>
<dbReference type="PANTHER" id="PTHR45768:SF16">
    <property type="entry name" value="E3 UBIQUITIN-PROTEIN LIGASE ATL4"/>
    <property type="match status" value="1"/>
</dbReference>
<keyword evidence="10 13" id="KW-0472">Membrane</keyword>
<evidence type="ECO:0000259" key="14">
    <source>
        <dbReference type="PROSITE" id="PS50089"/>
    </source>
</evidence>
<dbReference type="PANTHER" id="PTHR45768">
    <property type="entry name" value="E3 UBIQUITIN-PROTEIN LIGASE RNF13-LIKE"/>
    <property type="match status" value="1"/>
</dbReference>
<evidence type="ECO:0000313" key="15">
    <source>
        <dbReference type="EMBL" id="GFZ00731.1"/>
    </source>
</evidence>
<comment type="similarity">
    <text evidence="11">Belongs to the RING-type zinc finger family. ATL subfamily.</text>
</comment>
<evidence type="ECO:0000256" key="13">
    <source>
        <dbReference type="SAM" id="Phobius"/>
    </source>
</evidence>
<evidence type="ECO:0000313" key="16">
    <source>
        <dbReference type="Proteomes" id="UP000585474"/>
    </source>
</evidence>
<keyword evidence="6 12" id="KW-0863">Zinc-finger</keyword>
<evidence type="ECO:0000256" key="9">
    <source>
        <dbReference type="ARBA" id="ARBA00022989"/>
    </source>
</evidence>
<dbReference type="OrthoDB" id="8062037at2759"/>
<keyword evidence="8" id="KW-0862">Zinc</keyword>
<name>A0A7J0FQ09_9ERIC</name>
<proteinExistence type="inferred from homology"/>
<dbReference type="EMBL" id="BJWL01000014">
    <property type="protein sequence ID" value="GFZ00731.1"/>
    <property type="molecule type" value="Genomic_DNA"/>
</dbReference>
<comment type="caution">
    <text evidence="15">The sequence shown here is derived from an EMBL/GenBank/DDBJ whole genome shotgun (WGS) entry which is preliminary data.</text>
</comment>
<sequence length="331" mass="36082">MPRVVYRLETVSPPFLTVGGTTAVLPLPDRDGGDAPSSSSSVIIVIIIISSAIIVSSSIYLLLRCFRRRSFSSAVDDVVSANNNSNNLRDRSRYDQTAPSDDLMENLPVFTFGSVTGNLVGGDCAVCLSKFEPNDQLRLLPLCCHAFHTQCIDAWLLSNQTCPLCRSTVHPTETDVLNKILSVSEDRGNGNSFRIEIGSLSRRRTASDFGDGRRSYSIGSFEYVLDDGYEVPVGSTHRRGMSDHGSVDKDSIGEQTAGDSLAAEVAGGRSWLRDYVDRLSSISSRTLSFRSSGRFFTGSSRRNEAVVSAEDLEAGRIGEEISELFRWLSGV</sequence>
<evidence type="ECO:0000256" key="2">
    <source>
        <dbReference type="ARBA" id="ARBA00004906"/>
    </source>
</evidence>
<keyword evidence="3" id="KW-0808">Transferase</keyword>
<dbReference type="Proteomes" id="UP000585474">
    <property type="component" value="Unassembled WGS sequence"/>
</dbReference>
<feature type="transmembrane region" description="Helical" evidence="13">
    <location>
        <begin position="42"/>
        <end position="63"/>
    </location>
</feature>
<evidence type="ECO:0000256" key="11">
    <source>
        <dbReference type="ARBA" id="ARBA00024209"/>
    </source>
</evidence>
<evidence type="ECO:0000256" key="10">
    <source>
        <dbReference type="ARBA" id="ARBA00023136"/>
    </source>
</evidence>
<dbReference type="GO" id="GO:0008270">
    <property type="term" value="F:zinc ion binding"/>
    <property type="evidence" value="ECO:0007669"/>
    <property type="project" value="UniProtKB-KW"/>
</dbReference>
<dbReference type="Pfam" id="PF13639">
    <property type="entry name" value="zf-RING_2"/>
    <property type="match status" value="1"/>
</dbReference>
<dbReference type="GO" id="GO:0016740">
    <property type="term" value="F:transferase activity"/>
    <property type="evidence" value="ECO:0007669"/>
    <property type="project" value="UniProtKB-KW"/>
</dbReference>
<reference evidence="15 16" key="1">
    <citation type="submission" date="2019-07" db="EMBL/GenBank/DDBJ databases">
        <title>De Novo Assembly of kiwifruit Actinidia rufa.</title>
        <authorList>
            <person name="Sugita-Konishi S."/>
            <person name="Sato K."/>
            <person name="Mori E."/>
            <person name="Abe Y."/>
            <person name="Kisaki G."/>
            <person name="Hamano K."/>
            <person name="Suezawa K."/>
            <person name="Otani M."/>
            <person name="Fukuda T."/>
            <person name="Manabe T."/>
            <person name="Gomi K."/>
            <person name="Tabuchi M."/>
            <person name="Akimitsu K."/>
            <person name="Kataoka I."/>
        </authorList>
    </citation>
    <scope>NUCLEOTIDE SEQUENCE [LARGE SCALE GENOMIC DNA]</scope>
    <source>
        <strain evidence="16">cv. Fuchu</strain>
    </source>
</reference>
<dbReference type="CDD" id="cd16461">
    <property type="entry name" value="RING-H2_EL5-like"/>
    <property type="match status" value="1"/>
</dbReference>
<dbReference type="SMART" id="SM00184">
    <property type="entry name" value="RING"/>
    <property type="match status" value="1"/>
</dbReference>
<comment type="pathway">
    <text evidence="2">Protein modification; protein ubiquitination.</text>
</comment>
<evidence type="ECO:0000256" key="4">
    <source>
        <dbReference type="ARBA" id="ARBA00022692"/>
    </source>
</evidence>
<dbReference type="InterPro" id="IPR001841">
    <property type="entry name" value="Znf_RING"/>
</dbReference>